<keyword evidence="2" id="KW-1133">Transmembrane helix</keyword>
<reference evidence="3 4" key="1">
    <citation type="journal article" date="2017" name="BMC Genomics">
        <title>Genome sequencing of 39 Akkermansia muciniphila isolates reveals its population structure, genomic and functional diverisity, and global distribution in mammalian gut microbiotas.</title>
        <authorList>
            <person name="Guo X."/>
            <person name="Li S."/>
            <person name="Zhang J."/>
            <person name="Wu F."/>
            <person name="Li X."/>
            <person name="Wu D."/>
            <person name="Zhang M."/>
            <person name="Ou Z."/>
            <person name="Jie Z."/>
            <person name="Yan Q."/>
            <person name="Li P."/>
            <person name="Yi J."/>
            <person name="Peng Y."/>
        </authorList>
    </citation>
    <scope>NUCLEOTIDE SEQUENCE [LARGE SCALE GENOMIC DNA]</scope>
    <source>
        <strain evidence="3 4">GP24</strain>
    </source>
</reference>
<feature type="transmembrane region" description="Helical" evidence="2">
    <location>
        <begin position="406"/>
        <end position="423"/>
    </location>
</feature>
<evidence type="ECO:0000313" key="3">
    <source>
        <dbReference type="EMBL" id="PNC17233.1"/>
    </source>
</evidence>
<organism evidence="3 4">
    <name type="scientific">Akkermansia muciniphila</name>
    <dbReference type="NCBI Taxonomy" id="239935"/>
    <lineage>
        <taxon>Bacteria</taxon>
        <taxon>Pseudomonadati</taxon>
        <taxon>Verrucomicrobiota</taxon>
        <taxon>Verrucomicrobiia</taxon>
        <taxon>Verrucomicrobiales</taxon>
        <taxon>Akkermansiaceae</taxon>
        <taxon>Akkermansia</taxon>
    </lineage>
</organism>
<name>A0A2N8HBK3_9BACT</name>
<feature type="transmembrane region" description="Helical" evidence="2">
    <location>
        <begin position="71"/>
        <end position="89"/>
    </location>
</feature>
<dbReference type="Proteomes" id="UP000236000">
    <property type="component" value="Unassembled WGS sequence"/>
</dbReference>
<comment type="caution">
    <text evidence="3">The sequence shown here is derived from an EMBL/GenBank/DDBJ whole genome shotgun (WGS) entry which is preliminary data.</text>
</comment>
<dbReference type="AlphaFoldDB" id="A0A2N8HBK3"/>
<feature type="transmembrane region" description="Helical" evidence="2">
    <location>
        <begin position="176"/>
        <end position="197"/>
    </location>
</feature>
<proteinExistence type="predicted"/>
<dbReference type="Pfam" id="PF13687">
    <property type="entry name" value="DUF4153"/>
    <property type="match status" value="1"/>
</dbReference>
<feature type="transmembrane region" description="Helical" evidence="2">
    <location>
        <begin position="98"/>
        <end position="116"/>
    </location>
</feature>
<feature type="transmembrane region" description="Helical" evidence="2">
    <location>
        <begin position="343"/>
        <end position="365"/>
    </location>
</feature>
<accession>A0A2N8HBK3</accession>
<gene>
    <name evidence="3" type="ORF">CXU22_11475</name>
</gene>
<evidence type="ECO:0000313" key="4">
    <source>
        <dbReference type="Proteomes" id="UP000236000"/>
    </source>
</evidence>
<keyword evidence="2" id="KW-0812">Transmembrane</keyword>
<feature type="transmembrane region" description="Helical" evidence="2">
    <location>
        <begin position="377"/>
        <end position="394"/>
    </location>
</feature>
<feature type="transmembrane region" description="Helical" evidence="2">
    <location>
        <begin position="314"/>
        <end position="331"/>
    </location>
</feature>
<protein>
    <submittedName>
        <fullName evidence="3">Uncharacterized protein</fullName>
    </submittedName>
</protein>
<evidence type="ECO:0000256" key="2">
    <source>
        <dbReference type="SAM" id="Phobius"/>
    </source>
</evidence>
<feature type="region of interest" description="Disordered" evidence="1">
    <location>
        <begin position="516"/>
        <end position="543"/>
    </location>
</feature>
<feature type="transmembrane region" description="Helical" evidence="2">
    <location>
        <begin position="265"/>
        <end position="283"/>
    </location>
</feature>
<dbReference type="EMBL" id="PJKA01000013">
    <property type="protein sequence ID" value="PNC17233.1"/>
    <property type="molecule type" value="Genomic_DNA"/>
</dbReference>
<keyword evidence="2" id="KW-0472">Membrane</keyword>
<sequence length="543" mass="60241">MRALFRNYPAFLPMTEPASPFPERPPLPPSFHSDPRPLLPPSWWRHGHIPLLALIANGFAADFMFGTLEGLGIGTALGLLLYTAAFLVLRTDLSRKEQVFLVFMAVLNAAAAGANLSSFTQFNLLIGLGLPVVMTFLPRKEGNSFDPAKRYVSWWGYKFFRMTQAKEAAEKVLGKIPLAGSFAIGVILFLLFLSIFADGNPVVAAVKSAMNKWFWNYCSWLVPDMGTVADILLWCLGALAFGIAARPRPCSSFPEQHPVRPDRPWLPHLPAVSLLFINLAFLVNNGTDVAFLWRGNVPDGISQTAYLHDGADSIMLAAFLSALVLLVLFRPEGSVRASKTGTVLGFILAAQTGLLAASVGMRLYFQIKDFGFSPNRVTAGIYLLMGASFLYLLFRYMAGHGNWLRYGKLCGAIALVFLALTGLRSPAQLSGDLNLMTMDGQPDWYFSDGDLPRFELRDNIPFAMAVYRRLGGGTEAGANVYAMTREALNAESRIWNWRSLNLRKWRRDRQRIQFRQLPEPTAQATYGTDAWRPSSRPTGMRPN</sequence>
<evidence type="ECO:0000256" key="1">
    <source>
        <dbReference type="SAM" id="MobiDB-lite"/>
    </source>
</evidence>
<dbReference type="InterPro" id="IPR025291">
    <property type="entry name" value="DUF4153"/>
</dbReference>